<dbReference type="InterPro" id="IPR038275">
    <property type="entry name" value="Nuf2_N_sf"/>
</dbReference>
<dbReference type="GO" id="GO:0044877">
    <property type="term" value="F:protein-containing complex binding"/>
    <property type="evidence" value="ECO:0007669"/>
    <property type="project" value="TreeGrafter"/>
</dbReference>
<dbReference type="InterPro" id="IPR041112">
    <property type="entry name" value="Nuf2_DHR10-like"/>
</dbReference>
<feature type="domain" description="Kinetochore protein Nuf2 N-terminal" evidence="16">
    <location>
        <begin position="31"/>
        <end position="173"/>
    </location>
</feature>
<accession>A0A4U0UNT1</accession>
<dbReference type="OrthoDB" id="8194677at2759"/>
<evidence type="ECO:0000256" key="9">
    <source>
        <dbReference type="ARBA" id="ARBA00022838"/>
    </source>
</evidence>
<reference evidence="18 19" key="1">
    <citation type="submission" date="2017-03" db="EMBL/GenBank/DDBJ databases">
        <title>Genomes of endolithic fungi from Antarctica.</title>
        <authorList>
            <person name="Coleine C."/>
            <person name="Masonjones S."/>
            <person name="Stajich J.E."/>
        </authorList>
    </citation>
    <scope>NUCLEOTIDE SEQUENCE [LARGE SCALE GENOMIC DNA]</scope>
    <source>
        <strain evidence="18 19">CCFEE 5311</strain>
    </source>
</reference>
<feature type="region of interest" description="Disordered" evidence="15">
    <location>
        <begin position="337"/>
        <end position="397"/>
    </location>
</feature>
<evidence type="ECO:0000256" key="13">
    <source>
        <dbReference type="ARBA" id="ARBA00023328"/>
    </source>
</evidence>
<keyword evidence="13" id="KW-0137">Centromere</keyword>
<keyword evidence="11" id="KW-0539">Nucleus</keyword>
<dbReference type="PANTHER" id="PTHR21650">
    <property type="entry name" value="MEMBRALIN/KINETOCHORE PROTEIN NUF2"/>
    <property type="match status" value="1"/>
</dbReference>
<protein>
    <recommendedName>
        <fullName evidence="5">Probable kinetochore protein NUF2</fullName>
    </recommendedName>
</protein>
<dbReference type="GO" id="GO:0045132">
    <property type="term" value="P:meiotic chromosome segregation"/>
    <property type="evidence" value="ECO:0007669"/>
    <property type="project" value="TreeGrafter"/>
</dbReference>
<organism evidence="18 19">
    <name type="scientific">Friedmanniomyces endolithicus</name>
    <dbReference type="NCBI Taxonomy" id="329885"/>
    <lineage>
        <taxon>Eukaryota</taxon>
        <taxon>Fungi</taxon>
        <taxon>Dikarya</taxon>
        <taxon>Ascomycota</taxon>
        <taxon>Pezizomycotina</taxon>
        <taxon>Dothideomycetes</taxon>
        <taxon>Dothideomycetidae</taxon>
        <taxon>Mycosphaerellales</taxon>
        <taxon>Teratosphaeriaceae</taxon>
        <taxon>Friedmanniomyces</taxon>
    </lineage>
</organism>
<keyword evidence="9" id="KW-0995">Kinetochore</keyword>
<gene>
    <name evidence="18" type="ORF">B0A54_11336</name>
</gene>
<dbReference type="GO" id="GO:0005634">
    <property type="term" value="C:nucleus"/>
    <property type="evidence" value="ECO:0007669"/>
    <property type="project" value="UniProtKB-SubCell"/>
</dbReference>
<comment type="caution">
    <text evidence="18">The sequence shown here is derived from an EMBL/GenBank/DDBJ whole genome shotgun (WGS) entry which is preliminary data.</text>
</comment>
<feature type="compositionally biased region" description="Basic and acidic residues" evidence="15">
    <location>
        <begin position="350"/>
        <end position="397"/>
    </location>
</feature>
<dbReference type="InterPro" id="IPR005549">
    <property type="entry name" value="Kinetochore_Nuf2_N"/>
</dbReference>
<dbReference type="EMBL" id="NAJP01000055">
    <property type="protein sequence ID" value="TKA36972.1"/>
    <property type="molecule type" value="Genomic_DNA"/>
</dbReference>
<dbReference type="Pfam" id="PF18595">
    <property type="entry name" value="Nuf2_DHR10-like"/>
    <property type="match status" value="1"/>
</dbReference>
<dbReference type="GO" id="GO:0051301">
    <property type="term" value="P:cell division"/>
    <property type="evidence" value="ECO:0007669"/>
    <property type="project" value="UniProtKB-KW"/>
</dbReference>
<evidence type="ECO:0000256" key="1">
    <source>
        <dbReference type="ARBA" id="ARBA00002772"/>
    </source>
</evidence>
<evidence type="ECO:0000256" key="8">
    <source>
        <dbReference type="ARBA" id="ARBA00022776"/>
    </source>
</evidence>
<sequence length="468" mass="54797">MPSMDFNPRASIARSSQQSSQQKQRKDDDGDAFMQLSDREIAGCVSDIGITFTIEDLAKPNPQQIQRIFEWFVELLTNTTREVVAPAMRVAATEMYGEEADADRIFTPDTRELMGFFITLRKLLLECGIKDFTFSDLYRPTRPRLVKIFSYIINFIRFRESQTSVIDEYYNSSERAKNAIEQLYQSNQEKSEQLEEMQQNRKNVEQAIQDKERRNQELKTRLLELKKSQERVTEKLERVKSEQGRMKALLEDRSTAVISARQDASKLRPYTEQSPAVLEQSLRDLNANLNADRNEIDRLDKRARALQTSCDTFTLLTNDITSLTRILTDLQNELQKEEEEAQTAQQNRDALGEKSNSVRDVERQEKMLRNKLESWQSRTEKLRQDAEAKAGKAREKMESLRVVHEGLAAERRERGEEVEMRRVRIEQTEKMMADLKETIEREVQSAREEYMKMESHIRLYMTEMEQSI</sequence>
<feature type="domain" description="Nuf2 DHR10-like" evidence="17">
    <location>
        <begin position="287"/>
        <end position="401"/>
    </location>
</feature>
<evidence type="ECO:0000256" key="10">
    <source>
        <dbReference type="ARBA" id="ARBA00023054"/>
    </source>
</evidence>
<keyword evidence="12" id="KW-0131">Cell cycle</keyword>
<comment type="subcellular location">
    <subcellularLocation>
        <location evidence="3">Chromosome</location>
        <location evidence="3">Centromere</location>
        <location evidence="3">Kinetochore</location>
    </subcellularLocation>
    <subcellularLocation>
        <location evidence="2">Nucleus</location>
    </subcellularLocation>
</comment>
<keyword evidence="6" id="KW-0158">Chromosome</keyword>
<evidence type="ECO:0000259" key="16">
    <source>
        <dbReference type="Pfam" id="PF03800"/>
    </source>
</evidence>
<proteinExistence type="inferred from homology"/>
<evidence type="ECO:0000256" key="7">
    <source>
        <dbReference type="ARBA" id="ARBA00022618"/>
    </source>
</evidence>
<evidence type="ECO:0000256" key="12">
    <source>
        <dbReference type="ARBA" id="ARBA00023306"/>
    </source>
</evidence>
<dbReference type="GO" id="GO:0007052">
    <property type="term" value="P:mitotic spindle organization"/>
    <property type="evidence" value="ECO:0007669"/>
    <property type="project" value="TreeGrafter"/>
</dbReference>
<evidence type="ECO:0000259" key="17">
    <source>
        <dbReference type="Pfam" id="PF18595"/>
    </source>
</evidence>
<evidence type="ECO:0000313" key="18">
    <source>
        <dbReference type="EMBL" id="TKA36972.1"/>
    </source>
</evidence>
<keyword evidence="10 14" id="KW-0175">Coiled coil</keyword>
<dbReference type="Pfam" id="PF03800">
    <property type="entry name" value="Nuf2"/>
    <property type="match status" value="1"/>
</dbReference>
<dbReference type="GO" id="GO:0051315">
    <property type="term" value="P:attachment of mitotic spindle microtubules to kinetochore"/>
    <property type="evidence" value="ECO:0007669"/>
    <property type="project" value="TreeGrafter"/>
</dbReference>
<evidence type="ECO:0000256" key="3">
    <source>
        <dbReference type="ARBA" id="ARBA00004629"/>
    </source>
</evidence>
<keyword evidence="8" id="KW-0498">Mitosis</keyword>
<dbReference type="Proteomes" id="UP000310066">
    <property type="component" value="Unassembled WGS sequence"/>
</dbReference>
<dbReference type="AlphaFoldDB" id="A0A4U0UNT1"/>
<evidence type="ECO:0000256" key="6">
    <source>
        <dbReference type="ARBA" id="ARBA00022454"/>
    </source>
</evidence>
<evidence type="ECO:0000256" key="15">
    <source>
        <dbReference type="SAM" id="MobiDB-lite"/>
    </source>
</evidence>
<dbReference type="GO" id="GO:0031262">
    <property type="term" value="C:Ndc80 complex"/>
    <property type="evidence" value="ECO:0007669"/>
    <property type="project" value="InterPro"/>
</dbReference>
<comment type="function">
    <text evidence="1">Acts as a component of the essential kinetochore-associated NDC80 complex, which is required for chromosome segregation and spindle checkpoint activity.</text>
</comment>
<evidence type="ECO:0000313" key="19">
    <source>
        <dbReference type="Proteomes" id="UP000310066"/>
    </source>
</evidence>
<dbReference type="PANTHER" id="PTHR21650:SF2">
    <property type="entry name" value="KINETOCHORE PROTEIN NUF2"/>
    <property type="match status" value="1"/>
</dbReference>
<dbReference type="SUPFAM" id="SSF58104">
    <property type="entry name" value="Methyl-accepting chemotaxis protein (MCP) signaling domain"/>
    <property type="match status" value="1"/>
</dbReference>
<evidence type="ECO:0000256" key="2">
    <source>
        <dbReference type="ARBA" id="ARBA00004123"/>
    </source>
</evidence>
<dbReference type="Gene3D" id="1.10.418.60">
    <property type="entry name" value="Ncd80 complex, Nuf2 subunit"/>
    <property type="match status" value="1"/>
</dbReference>
<evidence type="ECO:0000256" key="11">
    <source>
        <dbReference type="ARBA" id="ARBA00023242"/>
    </source>
</evidence>
<comment type="similarity">
    <text evidence="4">Belongs to the NUF2 family.</text>
</comment>
<name>A0A4U0UNT1_9PEZI</name>
<dbReference type="GO" id="GO:0051383">
    <property type="term" value="P:kinetochore organization"/>
    <property type="evidence" value="ECO:0007669"/>
    <property type="project" value="TreeGrafter"/>
</dbReference>
<keyword evidence="7" id="KW-0132">Cell division</keyword>
<evidence type="ECO:0000256" key="14">
    <source>
        <dbReference type="SAM" id="Coils"/>
    </source>
</evidence>
<feature type="region of interest" description="Disordered" evidence="15">
    <location>
        <begin position="1"/>
        <end position="30"/>
    </location>
</feature>
<evidence type="ECO:0000256" key="5">
    <source>
        <dbReference type="ARBA" id="ARBA00017594"/>
    </source>
</evidence>
<feature type="coiled-coil region" evidence="14">
    <location>
        <begin position="173"/>
        <end position="242"/>
    </location>
</feature>
<dbReference type="STRING" id="329885.A0A4U0UNT1"/>
<evidence type="ECO:0000256" key="4">
    <source>
        <dbReference type="ARBA" id="ARBA00005498"/>
    </source>
</evidence>